<gene>
    <name evidence="1" type="ORF">BU25DRAFT_212854</name>
</gene>
<dbReference type="Proteomes" id="UP000799754">
    <property type="component" value="Unassembled WGS sequence"/>
</dbReference>
<dbReference type="EMBL" id="MU006745">
    <property type="protein sequence ID" value="KAF2622437.1"/>
    <property type="molecule type" value="Genomic_DNA"/>
</dbReference>
<accession>A0ACB6RM81</accession>
<proteinExistence type="predicted"/>
<evidence type="ECO:0000313" key="2">
    <source>
        <dbReference type="Proteomes" id="UP000799754"/>
    </source>
</evidence>
<comment type="caution">
    <text evidence="1">The sequence shown here is derived from an EMBL/GenBank/DDBJ whole genome shotgun (WGS) entry which is preliminary data.</text>
</comment>
<sequence>MRAYALRDVSNCFCTKLIDDLLGNDFEVCVDLTTVLDGLLACFNAALVVALLKLGSAQVCHVGNVPVCFPCLCVVFDRLIKLALLVELCTLLLQLIGLDLGLLSCLLLLCLLNLGLGLGLGLRFLPGLCGCRSCIGHLNVFLRLGSTSASTTLLSRSTKLHVNAQQHAHNLQETGILHKLAHPVGIALQLLQLLHEGRVCEERGRLGVAGQLLDHVGVVEHATEPS</sequence>
<protein>
    <submittedName>
        <fullName evidence="1">Uncharacterized protein</fullName>
    </submittedName>
</protein>
<evidence type="ECO:0000313" key="1">
    <source>
        <dbReference type="EMBL" id="KAF2622437.1"/>
    </source>
</evidence>
<name>A0ACB6RM81_9PLEO</name>
<reference evidence="1" key="1">
    <citation type="journal article" date="2020" name="Stud. Mycol.">
        <title>101 Dothideomycetes genomes: a test case for predicting lifestyles and emergence of pathogens.</title>
        <authorList>
            <person name="Haridas S."/>
            <person name="Albert R."/>
            <person name="Binder M."/>
            <person name="Bloem J."/>
            <person name="Labutti K."/>
            <person name="Salamov A."/>
            <person name="Andreopoulos B."/>
            <person name="Baker S."/>
            <person name="Barry K."/>
            <person name="Bills G."/>
            <person name="Bluhm B."/>
            <person name="Cannon C."/>
            <person name="Castanera R."/>
            <person name="Culley D."/>
            <person name="Daum C."/>
            <person name="Ezra D."/>
            <person name="Gonzalez J."/>
            <person name="Henrissat B."/>
            <person name="Kuo A."/>
            <person name="Liang C."/>
            <person name="Lipzen A."/>
            <person name="Lutzoni F."/>
            <person name="Magnuson J."/>
            <person name="Mondo S."/>
            <person name="Nolan M."/>
            <person name="Ohm R."/>
            <person name="Pangilinan J."/>
            <person name="Park H.-J."/>
            <person name="Ramirez L."/>
            <person name="Alfaro M."/>
            <person name="Sun H."/>
            <person name="Tritt A."/>
            <person name="Yoshinaga Y."/>
            <person name="Zwiers L.-H."/>
            <person name="Turgeon B."/>
            <person name="Goodwin S."/>
            <person name="Spatafora J."/>
            <person name="Crous P."/>
            <person name="Grigoriev I."/>
        </authorList>
    </citation>
    <scope>NUCLEOTIDE SEQUENCE</scope>
    <source>
        <strain evidence="1">CBS 525.71</strain>
    </source>
</reference>
<organism evidence="1 2">
    <name type="scientific">Macroventuria anomochaeta</name>
    <dbReference type="NCBI Taxonomy" id="301207"/>
    <lineage>
        <taxon>Eukaryota</taxon>
        <taxon>Fungi</taxon>
        <taxon>Dikarya</taxon>
        <taxon>Ascomycota</taxon>
        <taxon>Pezizomycotina</taxon>
        <taxon>Dothideomycetes</taxon>
        <taxon>Pleosporomycetidae</taxon>
        <taxon>Pleosporales</taxon>
        <taxon>Pleosporineae</taxon>
        <taxon>Didymellaceae</taxon>
        <taxon>Macroventuria</taxon>
    </lineage>
</organism>
<keyword evidence="2" id="KW-1185">Reference proteome</keyword>